<evidence type="ECO:0000313" key="1">
    <source>
        <dbReference type="EMBL" id="JAD46326.1"/>
    </source>
</evidence>
<reference evidence="1" key="1">
    <citation type="submission" date="2014-09" db="EMBL/GenBank/DDBJ databases">
        <authorList>
            <person name="Magalhaes I.L.F."/>
            <person name="Oliveira U."/>
            <person name="Santos F.R."/>
            <person name="Vidigal T.H.D.A."/>
            <person name="Brescovit A.D."/>
            <person name="Santos A.J."/>
        </authorList>
    </citation>
    <scope>NUCLEOTIDE SEQUENCE</scope>
    <source>
        <tissue evidence="1">Shoot tissue taken approximately 20 cm above the soil surface</tissue>
    </source>
</reference>
<sequence length="50" mass="5648">MGVTTVRASATMHWMLSPMTIMVENYSALDEKSTLMQMGCSSRHLCLWIP</sequence>
<protein>
    <submittedName>
        <fullName evidence="1">Uncharacterized protein</fullName>
    </submittedName>
</protein>
<organism evidence="1">
    <name type="scientific">Arundo donax</name>
    <name type="common">Giant reed</name>
    <name type="synonym">Donax arundinaceus</name>
    <dbReference type="NCBI Taxonomy" id="35708"/>
    <lineage>
        <taxon>Eukaryota</taxon>
        <taxon>Viridiplantae</taxon>
        <taxon>Streptophyta</taxon>
        <taxon>Embryophyta</taxon>
        <taxon>Tracheophyta</taxon>
        <taxon>Spermatophyta</taxon>
        <taxon>Magnoliopsida</taxon>
        <taxon>Liliopsida</taxon>
        <taxon>Poales</taxon>
        <taxon>Poaceae</taxon>
        <taxon>PACMAD clade</taxon>
        <taxon>Arundinoideae</taxon>
        <taxon>Arundineae</taxon>
        <taxon>Arundo</taxon>
    </lineage>
</organism>
<dbReference type="EMBL" id="GBRH01251569">
    <property type="protein sequence ID" value="JAD46326.1"/>
    <property type="molecule type" value="Transcribed_RNA"/>
</dbReference>
<accession>A0A0A9A5D2</accession>
<proteinExistence type="predicted"/>
<name>A0A0A9A5D2_ARUDO</name>
<reference evidence="1" key="2">
    <citation type="journal article" date="2015" name="Data Brief">
        <title>Shoot transcriptome of the giant reed, Arundo donax.</title>
        <authorList>
            <person name="Barrero R.A."/>
            <person name="Guerrero F.D."/>
            <person name="Moolhuijzen P."/>
            <person name="Goolsby J.A."/>
            <person name="Tidwell J."/>
            <person name="Bellgard S.E."/>
            <person name="Bellgard M.I."/>
        </authorList>
    </citation>
    <scope>NUCLEOTIDE SEQUENCE</scope>
    <source>
        <tissue evidence="1">Shoot tissue taken approximately 20 cm above the soil surface</tissue>
    </source>
</reference>
<dbReference type="AlphaFoldDB" id="A0A0A9A5D2"/>